<feature type="region of interest" description="Disordered" evidence="1">
    <location>
        <begin position="1"/>
        <end position="39"/>
    </location>
</feature>
<comment type="caution">
    <text evidence="2">The sequence shown here is derived from an EMBL/GenBank/DDBJ whole genome shotgun (WGS) entry which is preliminary data.</text>
</comment>
<protein>
    <submittedName>
        <fullName evidence="2">Uncharacterized protein</fullName>
    </submittedName>
</protein>
<sequence length="219" mass="23749">MWLGRRGSSPRVPSPGDPHSPAEAVGVSPSGPPEGTAAGRVLAPPSPSTVPGHGVTFLAEATAAGDTVTYSMLMAPREAGRCPEYRHSSWSKRFNGTLLFFSPQFRESDLILITTFPTRTLHADVTVTASVCSDPSTKEKALPIEQSSHPTREPHSASVDKVDWQLGGNQDDFDPETSHPRKPCSQWILEVTGWKRVLLLNKGNQLQNKESGNRLWSLG</sequence>
<reference evidence="2 3" key="1">
    <citation type="journal article" date="2018" name="Mol. Genet. Genomics">
        <title>The red deer Cervus elaphus genome CerEla1.0: sequencing, annotating, genes, and chromosomes.</title>
        <authorList>
            <person name="Bana N.A."/>
            <person name="Nyiri A."/>
            <person name="Nagy J."/>
            <person name="Frank K."/>
            <person name="Nagy T."/>
            <person name="Steger V."/>
            <person name="Schiller M."/>
            <person name="Lakatos P."/>
            <person name="Sugar L."/>
            <person name="Horn P."/>
            <person name="Barta E."/>
            <person name="Orosz L."/>
        </authorList>
    </citation>
    <scope>NUCLEOTIDE SEQUENCE [LARGE SCALE GENOMIC DNA]</scope>
    <source>
        <strain evidence="2">Hungarian</strain>
    </source>
</reference>
<proteinExistence type="predicted"/>
<keyword evidence="3" id="KW-1185">Reference proteome</keyword>
<dbReference type="Proteomes" id="UP000242450">
    <property type="component" value="Chromosome 16"/>
</dbReference>
<feature type="compositionally biased region" description="Basic and acidic residues" evidence="1">
    <location>
        <begin position="150"/>
        <end position="163"/>
    </location>
</feature>
<evidence type="ECO:0000313" key="3">
    <source>
        <dbReference type="Proteomes" id="UP000242450"/>
    </source>
</evidence>
<accession>A0A212CMN2</accession>
<organism evidence="2 3">
    <name type="scientific">Cervus elaphus hippelaphus</name>
    <name type="common">European red deer</name>
    <dbReference type="NCBI Taxonomy" id="46360"/>
    <lineage>
        <taxon>Eukaryota</taxon>
        <taxon>Metazoa</taxon>
        <taxon>Chordata</taxon>
        <taxon>Craniata</taxon>
        <taxon>Vertebrata</taxon>
        <taxon>Euteleostomi</taxon>
        <taxon>Mammalia</taxon>
        <taxon>Eutheria</taxon>
        <taxon>Laurasiatheria</taxon>
        <taxon>Artiodactyla</taxon>
        <taxon>Ruminantia</taxon>
        <taxon>Pecora</taxon>
        <taxon>Cervidae</taxon>
        <taxon>Cervinae</taxon>
        <taxon>Cervus</taxon>
    </lineage>
</organism>
<dbReference type="EMBL" id="MKHE01000016">
    <property type="protein sequence ID" value="OWK07309.1"/>
    <property type="molecule type" value="Genomic_DNA"/>
</dbReference>
<evidence type="ECO:0000313" key="2">
    <source>
        <dbReference type="EMBL" id="OWK07309.1"/>
    </source>
</evidence>
<name>A0A212CMN2_CEREH</name>
<gene>
    <name evidence="2" type="ORF">Celaphus_00016990</name>
</gene>
<evidence type="ECO:0000256" key="1">
    <source>
        <dbReference type="SAM" id="MobiDB-lite"/>
    </source>
</evidence>
<dbReference type="AlphaFoldDB" id="A0A212CMN2"/>
<feature type="region of interest" description="Disordered" evidence="1">
    <location>
        <begin position="136"/>
        <end position="181"/>
    </location>
</feature>